<evidence type="ECO:0000256" key="1">
    <source>
        <dbReference type="SAM" id="MobiDB-lite"/>
    </source>
</evidence>
<keyword evidence="3" id="KW-1185">Reference proteome</keyword>
<dbReference type="Proteomes" id="UP001190700">
    <property type="component" value="Unassembled WGS sequence"/>
</dbReference>
<protein>
    <submittedName>
        <fullName evidence="2">Uncharacterized protein</fullName>
    </submittedName>
</protein>
<feature type="compositionally biased region" description="Pro residues" evidence="1">
    <location>
        <begin position="308"/>
        <end position="319"/>
    </location>
</feature>
<sequence length="372" mass="40373">MSHDFSAYRENGNVGIDSLSYSVEENHPAVMEDRSFFGAPMDERVLRNGWPSNPQAVHAFTMFSYAGSASLPPPEPLWGEDVPPTLTVDEVPSQLASTTVSGEQRAGYQLSNLARPAQTEQLAYEGTERVHLLGDNGYNRQLDAAFAGMQLGTAPPPFHASSPHPLANTWLGHPQQHGLDTGSYSQPVAPTPNAPTEHHPPLPPAAHPLADPISHSSWADSRRVVAQEPPAVAMPHQQRQGGLWEEHVFHQDPLPLCPSAPMPLQPPLPPNPRPQGLPEGPFGSHGEPLPSTVPTDFWNDSTAQVSMNPPPLPPYPRPQSQPQRPEATFAPQMPAMRNVEPAAAAAGFPLRFRGHLRRRNRQPCSPSPATIP</sequence>
<name>A0AAE0H128_9CHLO</name>
<feature type="region of interest" description="Disordered" evidence="1">
    <location>
        <begin position="164"/>
        <end position="214"/>
    </location>
</feature>
<dbReference type="AlphaFoldDB" id="A0AAE0H128"/>
<proteinExistence type="predicted"/>
<feature type="compositionally biased region" description="Pro residues" evidence="1">
    <location>
        <begin position="255"/>
        <end position="275"/>
    </location>
</feature>
<feature type="region of interest" description="Disordered" evidence="1">
    <location>
        <begin position="254"/>
        <end position="328"/>
    </location>
</feature>
<comment type="caution">
    <text evidence="2">The sequence shown here is derived from an EMBL/GenBank/DDBJ whole genome shotgun (WGS) entry which is preliminary data.</text>
</comment>
<accession>A0AAE0H128</accession>
<gene>
    <name evidence="2" type="ORF">CYMTET_4478</name>
</gene>
<feature type="region of interest" description="Disordered" evidence="1">
    <location>
        <begin position="350"/>
        <end position="372"/>
    </location>
</feature>
<reference evidence="2 3" key="1">
    <citation type="journal article" date="2015" name="Genome Biol. Evol.">
        <title>Comparative Genomics of a Bacterivorous Green Alga Reveals Evolutionary Causalities and Consequences of Phago-Mixotrophic Mode of Nutrition.</title>
        <authorList>
            <person name="Burns J.A."/>
            <person name="Paasch A."/>
            <person name="Narechania A."/>
            <person name="Kim E."/>
        </authorList>
    </citation>
    <scope>NUCLEOTIDE SEQUENCE [LARGE SCALE GENOMIC DNA]</scope>
    <source>
        <strain evidence="2 3">PLY_AMNH</strain>
    </source>
</reference>
<feature type="compositionally biased region" description="Polar residues" evidence="1">
    <location>
        <begin position="292"/>
        <end position="307"/>
    </location>
</feature>
<evidence type="ECO:0000313" key="3">
    <source>
        <dbReference type="Proteomes" id="UP001190700"/>
    </source>
</evidence>
<dbReference type="EMBL" id="LGRX02000632">
    <property type="protein sequence ID" value="KAK3288022.1"/>
    <property type="molecule type" value="Genomic_DNA"/>
</dbReference>
<evidence type="ECO:0000313" key="2">
    <source>
        <dbReference type="EMBL" id="KAK3288022.1"/>
    </source>
</evidence>
<organism evidence="2 3">
    <name type="scientific">Cymbomonas tetramitiformis</name>
    <dbReference type="NCBI Taxonomy" id="36881"/>
    <lineage>
        <taxon>Eukaryota</taxon>
        <taxon>Viridiplantae</taxon>
        <taxon>Chlorophyta</taxon>
        <taxon>Pyramimonadophyceae</taxon>
        <taxon>Pyramimonadales</taxon>
        <taxon>Pyramimonadaceae</taxon>
        <taxon>Cymbomonas</taxon>
    </lineage>
</organism>
<feature type="compositionally biased region" description="Basic residues" evidence="1">
    <location>
        <begin position="352"/>
        <end position="361"/>
    </location>
</feature>